<protein>
    <submittedName>
        <fullName evidence="1">Uncharacterized protein</fullName>
    </submittedName>
</protein>
<name>A0A1C0U6I9_9GAMM</name>
<dbReference type="STRING" id="286156.Ppb6_01170"/>
<evidence type="ECO:0000313" key="2">
    <source>
        <dbReference type="Proteomes" id="UP000093476"/>
    </source>
</evidence>
<reference evidence="1 2" key="1">
    <citation type="submission" date="2015-12" db="EMBL/GenBank/DDBJ databases">
        <title>Genome comparisons provide insights into the role of secondary metabolites in the pathogenic phase of the Photorhabdus life cycle.</title>
        <authorList>
            <person name="Tobias N.J."/>
            <person name="Mishra B."/>
            <person name="Gupta D.K."/>
            <person name="Thines M."/>
            <person name="Stinear T.P."/>
            <person name="Bode H.B."/>
        </authorList>
    </citation>
    <scope>NUCLEOTIDE SEQUENCE [LARGE SCALE GENOMIC DNA]</scope>
    <source>
        <strain evidence="1 2">PB68.1</strain>
    </source>
</reference>
<accession>A0A1C0U6I9</accession>
<comment type="caution">
    <text evidence="1">The sequence shown here is derived from an EMBL/GenBank/DDBJ whole genome shotgun (WGS) entry which is preliminary data.</text>
</comment>
<dbReference type="AlphaFoldDB" id="A0A1C0U6I9"/>
<organism evidence="1 2">
    <name type="scientific">Photorhabdus australis subsp. thailandensis</name>
    <dbReference type="NCBI Taxonomy" id="2805096"/>
    <lineage>
        <taxon>Bacteria</taxon>
        <taxon>Pseudomonadati</taxon>
        <taxon>Pseudomonadota</taxon>
        <taxon>Gammaproteobacteria</taxon>
        <taxon>Enterobacterales</taxon>
        <taxon>Morganellaceae</taxon>
        <taxon>Photorhabdus</taxon>
    </lineage>
</organism>
<keyword evidence="2" id="KW-1185">Reference proteome</keyword>
<proteinExistence type="predicted"/>
<dbReference type="EMBL" id="LOMY01000036">
    <property type="protein sequence ID" value="OCQ53544.1"/>
    <property type="molecule type" value="Genomic_DNA"/>
</dbReference>
<evidence type="ECO:0000313" key="1">
    <source>
        <dbReference type="EMBL" id="OCQ53544.1"/>
    </source>
</evidence>
<dbReference type="Proteomes" id="UP000093476">
    <property type="component" value="Unassembled WGS sequence"/>
</dbReference>
<sequence>MTGFFSKLFGRKNQSEQQTAAKQHTKTLKEASIQPVSIYPETREGFLIREVDISRYIEPKYRELALKQINKEIDLFVDKDSKEYMDVLTKEAVSIFRKPKDAFFAITRNASAKFSMYETIKRNKQLNCKEFEYSCSGDERDCDWCFSNRNKTFPIDTDIIRLIEENCECEYNRSVILPVINWGDDE</sequence>
<dbReference type="RefSeq" id="WP_065822489.1">
    <property type="nucleotide sequence ID" value="NZ_CAWMQZ010000036.1"/>
</dbReference>
<gene>
    <name evidence="1" type="ORF">Ppb6_01170</name>
</gene>